<comment type="caution">
    <text evidence="4">The sequence shown here is derived from an EMBL/GenBank/DDBJ whole genome shotgun (WGS) entry which is preliminary data.</text>
</comment>
<dbReference type="GO" id="GO:0006887">
    <property type="term" value="P:exocytosis"/>
    <property type="evidence" value="ECO:0007669"/>
    <property type="project" value="InterPro"/>
</dbReference>
<name>A0A9D4XA37_PEA</name>
<protein>
    <recommendedName>
        <fullName evidence="3">Exocyst complex subunit Exo70 C-terminal domain-containing protein</fullName>
    </recommendedName>
</protein>
<organism evidence="4 5">
    <name type="scientific">Pisum sativum</name>
    <name type="common">Garden pea</name>
    <name type="synonym">Lathyrus oleraceus</name>
    <dbReference type="NCBI Taxonomy" id="3888"/>
    <lineage>
        <taxon>Eukaryota</taxon>
        <taxon>Viridiplantae</taxon>
        <taxon>Streptophyta</taxon>
        <taxon>Embryophyta</taxon>
        <taxon>Tracheophyta</taxon>
        <taxon>Spermatophyta</taxon>
        <taxon>Magnoliopsida</taxon>
        <taxon>eudicotyledons</taxon>
        <taxon>Gunneridae</taxon>
        <taxon>Pentapetalae</taxon>
        <taxon>rosids</taxon>
        <taxon>fabids</taxon>
        <taxon>Fabales</taxon>
        <taxon>Fabaceae</taxon>
        <taxon>Papilionoideae</taxon>
        <taxon>50 kb inversion clade</taxon>
        <taxon>NPAAA clade</taxon>
        <taxon>Hologalegina</taxon>
        <taxon>IRL clade</taxon>
        <taxon>Fabeae</taxon>
        <taxon>Lathyrus</taxon>
    </lineage>
</organism>
<keyword evidence="5" id="KW-1185">Reference proteome</keyword>
<dbReference type="EMBL" id="JAMSHJ010000004">
    <property type="protein sequence ID" value="KAI5416502.1"/>
    <property type="molecule type" value="Genomic_DNA"/>
</dbReference>
<evidence type="ECO:0000256" key="1">
    <source>
        <dbReference type="ARBA" id="ARBA00006756"/>
    </source>
</evidence>
<dbReference type="Proteomes" id="UP001058974">
    <property type="component" value="Chromosome 4"/>
</dbReference>
<keyword evidence="2" id="KW-0813">Transport</keyword>
<dbReference type="Pfam" id="PF03081">
    <property type="entry name" value="Exo70_C"/>
    <property type="match status" value="1"/>
</dbReference>
<evidence type="ECO:0000256" key="2">
    <source>
        <dbReference type="ARBA" id="ARBA00022448"/>
    </source>
</evidence>
<evidence type="ECO:0000313" key="5">
    <source>
        <dbReference type="Proteomes" id="UP001058974"/>
    </source>
</evidence>
<proteinExistence type="inferred from homology"/>
<dbReference type="InterPro" id="IPR046364">
    <property type="entry name" value="Exo70_C"/>
</dbReference>
<accession>A0A9D4XA37</accession>
<comment type="similarity">
    <text evidence="1">Belongs to the EXO70 family.</text>
</comment>
<evidence type="ECO:0000313" key="4">
    <source>
        <dbReference type="EMBL" id="KAI5416502.1"/>
    </source>
</evidence>
<dbReference type="Gene3D" id="1.20.1280.170">
    <property type="entry name" value="Exocyst complex component Exo70"/>
    <property type="match status" value="1"/>
</dbReference>
<dbReference type="Gramene" id="Psat04G0152800-T1">
    <property type="protein sequence ID" value="KAI5416502.1"/>
    <property type="gene ID" value="KIW84_041528"/>
</dbReference>
<evidence type="ECO:0000259" key="3">
    <source>
        <dbReference type="Pfam" id="PF03081"/>
    </source>
</evidence>
<dbReference type="SUPFAM" id="SSF74788">
    <property type="entry name" value="Cullin repeat-like"/>
    <property type="match status" value="1"/>
</dbReference>
<reference evidence="4 5" key="1">
    <citation type="journal article" date="2022" name="Nat. Genet.">
        <title>Improved pea reference genome and pan-genome highlight genomic features and evolutionary characteristics.</title>
        <authorList>
            <person name="Yang T."/>
            <person name="Liu R."/>
            <person name="Luo Y."/>
            <person name="Hu S."/>
            <person name="Wang D."/>
            <person name="Wang C."/>
            <person name="Pandey M.K."/>
            <person name="Ge S."/>
            <person name="Xu Q."/>
            <person name="Li N."/>
            <person name="Li G."/>
            <person name="Huang Y."/>
            <person name="Saxena R.K."/>
            <person name="Ji Y."/>
            <person name="Li M."/>
            <person name="Yan X."/>
            <person name="He Y."/>
            <person name="Liu Y."/>
            <person name="Wang X."/>
            <person name="Xiang C."/>
            <person name="Varshney R.K."/>
            <person name="Ding H."/>
            <person name="Gao S."/>
            <person name="Zong X."/>
        </authorList>
    </citation>
    <scope>NUCLEOTIDE SEQUENCE [LARGE SCALE GENOMIC DNA]</scope>
    <source>
        <strain evidence="4 5">cv. Zhongwan 6</strain>
    </source>
</reference>
<sequence>MSRRVSSLIEITPLQRMEREGFAGLVCDDGRIVDPVVVFPGKLLERRRHDGDLFEVDAVNDFDGERRRCPIFQTKREIPLFSPKKNSIFLLLSAYRKFIGRFQSLAGVGKNTDKYVKYETEDIEV</sequence>
<dbReference type="GO" id="GO:0005546">
    <property type="term" value="F:phosphatidylinositol-4,5-bisphosphate binding"/>
    <property type="evidence" value="ECO:0007669"/>
    <property type="project" value="InterPro"/>
</dbReference>
<gene>
    <name evidence="4" type="ORF">KIW84_041528</name>
</gene>
<dbReference type="AlphaFoldDB" id="A0A9D4XA37"/>
<dbReference type="InterPro" id="IPR016159">
    <property type="entry name" value="Cullin_repeat-like_dom_sf"/>
</dbReference>
<dbReference type="GO" id="GO:0000145">
    <property type="term" value="C:exocyst"/>
    <property type="evidence" value="ECO:0007669"/>
    <property type="project" value="InterPro"/>
</dbReference>
<feature type="domain" description="Exocyst complex subunit Exo70 C-terminal" evidence="3">
    <location>
        <begin position="90"/>
        <end position="124"/>
    </location>
</feature>